<dbReference type="Gene3D" id="3.40.50.720">
    <property type="entry name" value="NAD(P)-binding Rossmann-like Domain"/>
    <property type="match status" value="1"/>
</dbReference>
<dbReference type="PRINTS" id="PR00081">
    <property type="entry name" value="GDHRDH"/>
</dbReference>
<gene>
    <name evidence="3" type="ORF">METZ01_LOCUS183228</name>
</gene>
<dbReference type="GO" id="GO:0016491">
    <property type="term" value="F:oxidoreductase activity"/>
    <property type="evidence" value="ECO:0007669"/>
    <property type="project" value="UniProtKB-KW"/>
</dbReference>
<organism evidence="3">
    <name type="scientific">marine metagenome</name>
    <dbReference type="NCBI Taxonomy" id="408172"/>
    <lineage>
        <taxon>unclassified sequences</taxon>
        <taxon>metagenomes</taxon>
        <taxon>ecological metagenomes</taxon>
    </lineage>
</organism>
<dbReference type="PANTHER" id="PTHR43639">
    <property type="entry name" value="OXIDOREDUCTASE, SHORT-CHAIN DEHYDROGENASE/REDUCTASE FAMILY (AFU_ORTHOLOGUE AFUA_5G02870)"/>
    <property type="match status" value="1"/>
</dbReference>
<comment type="similarity">
    <text evidence="1">Belongs to the short-chain dehydrogenases/reductases (SDR) family.</text>
</comment>
<dbReference type="InterPro" id="IPR036291">
    <property type="entry name" value="NAD(P)-bd_dom_sf"/>
</dbReference>
<dbReference type="AlphaFoldDB" id="A0A382CX61"/>
<reference evidence="3" key="1">
    <citation type="submission" date="2018-05" db="EMBL/GenBank/DDBJ databases">
        <authorList>
            <person name="Lanie J.A."/>
            <person name="Ng W.-L."/>
            <person name="Kazmierczak K.M."/>
            <person name="Andrzejewski T.M."/>
            <person name="Davidsen T.M."/>
            <person name="Wayne K.J."/>
            <person name="Tettelin H."/>
            <person name="Glass J.I."/>
            <person name="Rusch D."/>
            <person name="Podicherti R."/>
            <person name="Tsui H.-C.T."/>
            <person name="Winkler M.E."/>
        </authorList>
    </citation>
    <scope>NUCLEOTIDE SEQUENCE</scope>
</reference>
<keyword evidence="2" id="KW-0560">Oxidoreductase</keyword>
<dbReference type="SUPFAM" id="SSF51735">
    <property type="entry name" value="NAD(P)-binding Rossmann-fold domains"/>
    <property type="match status" value="1"/>
</dbReference>
<dbReference type="EMBL" id="UINC01036427">
    <property type="protein sequence ID" value="SVB30374.1"/>
    <property type="molecule type" value="Genomic_DNA"/>
</dbReference>
<accession>A0A382CX61</accession>
<sequence length="121" mass="13911">MKVEYFDLENKRVFITGGGSGIGASIVESFCEQGSDVFFVDINKKESQKLLRNLKKKNMKTPTFIECNLLNIKKLQKIIKKIISKNGNIDILINNAANDDRHSTDQVDEKYWNNRMDVNLK</sequence>
<feature type="non-terminal residue" evidence="3">
    <location>
        <position position="121"/>
    </location>
</feature>
<protein>
    <submittedName>
        <fullName evidence="3">Uncharacterized protein</fullName>
    </submittedName>
</protein>
<evidence type="ECO:0000256" key="1">
    <source>
        <dbReference type="ARBA" id="ARBA00006484"/>
    </source>
</evidence>
<evidence type="ECO:0000256" key="2">
    <source>
        <dbReference type="ARBA" id="ARBA00023002"/>
    </source>
</evidence>
<proteinExistence type="inferred from homology"/>
<dbReference type="Pfam" id="PF00106">
    <property type="entry name" value="adh_short"/>
    <property type="match status" value="1"/>
</dbReference>
<dbReference type="InterPro" id="IPR002347">
    <property type="entry name" value="SDR_fam"/>
</dbReference>
<name>A0A382CX61_9ZZZZ</name>
<dbReference type="PANTHER" id="PTHR43639:SF1">
    <property type="entry name" value="SHORT-CHAIN DEHYDROGENASE_REDUCTASE FAMILY PROTEIN"/>
    <property type="match status" value="1"/>
</dbReference>
<evidence type="ECO:0000313" key="3">
    <source>
        <dbReference type="EMBL" id="SVB30374.1"/>
    </source>
</evidence>